<evidence type="ECO:0000313" key="3">
    <source>
        <dbReference type="Proteomes" id="UP001362999"/>
    </source>
</evidence>
<name>A0AAV9Z1Y0_9AGAR</name>
<accession>A0AAV9Z1Y0</accession>
<protein>
    <submittedName>
        <fullName evidence="2">Uncharacterized protein</fullName>
    </submittedName>
</protein>
<evidence type="ECO:0000313" key="2">
    <source>
        <dbReference type="EMBL" id="KAK6968971.1"/>
    </source>
</evidence>
<gene>
    <name evidence="2" type="ORF">R3P38DRAFT_2815091</name>
</gene>
<dbReference type="Proteomes" id="UP001362999">
    <property type="component" value="Unassembled WGS sequence"/>
</dbReference>
<evidence type="ECO:0000256" key="1">
    <source>
        <dbReference type="SAM" id="MobiDB-lite"/>
    </source>
</evidence>
<feature type="region of interest" description="Disordered" evidence="1">
    <location>
        <begin position="1"/>
        <end position="29"/>
    </location>
</feature>
<dbReference type="EMBL" id="JAWWNJ010000237">
    <property type="protein sequence ID" value="KAK6968971.1"/>
    <property type="molecule type" value="Genomic_DNA"/>
</dbReference>
<sequence length="247" mass="27695">MGVDEDGAGLGGGGDVAWRQMEQHQNKKRTRKKLMLLRFRAEWETTRERQRRQVLDGNGRRVSIQTCVGELELTGVWAGQKELAAAVVGCKSRLERDRVTTLRKKSRGQNKPRSAILQRRGCPTKDGDVGLAESCFLQALKLPTPSLPPIQHVRSAELRAVIGGVMPDYLELGLICVDTGWVQDRYEPRKQVSRSTSFVCAGGRKFKVADSPKRKGKERDQRDLVKMDELAAHAIAKQRQTYASDEN</sequence>
<comment type="caution">
    <text evidence="2">The sequence shown here is derived from an EMBL/GenBank/DDBJ whole genome shotgun (WGS) entry which is preliminary data.</text>
</comment>
<dbReference type="AlphaFoldDB" id="A0AAV9Z1Y0"/>
<proteinExistence type="predicted"/>
<organism evidence="2 3">
    <name type="scientific">Favolaschia claudopus</name>
    <dbReference type="NCBI Taxonomy" id="2862362"/>
    <lineage>
        <taxon>Eukaryota</taxon>
        <taxon>Fungi</taxon>
        <taxon>Dikarya</taxon>
        <taxon>Basidiomycota</taxon>
        <taxon>Agaricomycotina</taxon>
        <taxon>Agaricomycetes</taxon>
        <taxon>Agaricomycetidae</taxon>
        <taxon>Agaricales</taxon>
        <taxon>Marasmiineae</taxon>
        <taxon>Mycenaceae</taxon>
        <taxon>Favolaschia</taxon>
    </lineage>
</organism>
<keyword evidence="3" id="KW-1185">Reference proteome</keyword>
<reference evidence="2 3" key="1">
    <citation type="journal article" date="2024" name="J Genomics">
        <title>Draft genome sequencing and assembly of Favolaschia claudopus CIRM-BRFM 2984 isolated from oak limbs.</title>
        <authorList>
            <person name="Navarro D."/>
            <person name="Drula E."/>
            <person name="Chaduli D."/>
            <person name="Cazenave R."/>
            <person name="Ahrendt S."/>
            <person name="Wang J."/>
            <person name="Lipzen A."/>
            <person name="Daum C."/>
            <person name="Barry K."/>
            <person name="Grigoriev I.V."/>
            <person name="Favel A."/>
            <person name="Rosso M.N."/>
            <person name="Martin F."/>
        </authorList>
    </citation>
    <scope>NUCLEOTIDE SEQUENCE [LARGE SCALE GENOMIC DNA]</scope>
    <source>
        <strain evidence="2 3">CIRM-BRFM 2984</strain>
    </source>
</reference>